<evidence type="ECO:0000256" key="9">
    <source>
        <dbReference type="ARBA" id="ARBA00022960"/>
    </source>
</evidence>
<dbReference type="PANTHER" id="PTHR21581:SF6">
    <property type="entry name" value="TRAFFICKING PROTEIN PARTICLE COMPLEX SUBUNIT 12"/>
    <property type="match status" value="1"/>
</dbReference>
<dbReference type="GO" id="GO:0009252">
    <property type="term" value="P:peptidoglycan biosynthetic process"/>
    <property type="evidence" value="ECO:0007669"/>
    <property type="project" value="UniProtKB-UniPathway"/>
</dbReference>
<feature type="chain" id="PRO_5008027765" description="serine-type D-Ala-D-Ala carboxypeptidase" evidence="17">
    <location>
        <begin position="21"/>
        <end position="443"/>
    </location>
</feature>
<keyword evidence="8 19" id="KW-0378">Hydrolase</keyword>
<reference evidence="19 20" key="1">
    <citation type="submission" date="2015-09" db="EMBL/GenBank/DDBJ databases">
        <authorList>
            <consortium name="Pathogen Informatics"/>
        </authorList>
    </citation>
    <scope>NUCLEOTIDE SEQUENCE [LARGE SCALE GENOMIC DNA]</scope>
    <source>
        <strain evidence="19 20">2789STDY5834876</strain>
    </source>
</reference>
<evidence type="ECO:0000256" key="13">
    <source>
        <dbReference type="PIRSR" id="PIRSR618044-1"/>
    </source>
</evidence>
<dbReference type="Pfam" id="PF07943">
    <property type="entry name" value="PBP5_C"/>
    <property type="match status" value="1"/>
</dbReference>
<evidence type="ECO:0000256" key="1">
    <source>
        <dbReference type="ARBA" id="ARBA00003217"/>
    </source>
</evidence>
<evidence type="ECO:0000256" key="14">
    <source>
        <dbReference type="PIRSR" id="PIRSR618044-2"/>
    </source>
</evidence>
<evidence type="ECO:0000256" key="12">
    <source>
        <dbReference type="ARBA" id="ARBA00034000"/>
    </source>
</evidence>
<dbReference type="SMART" id="SM00936">
    <property type="entry name" value="PBP5_C"/>
    <property type="match status" value="1"/>
</dbReference>
<keyword evidence="7 17" id="KW-0732">Signal</keyword>
<keyword evidence="10" id="KW-0573">Peptidoglycan synthesis</keyword>
<evidence type="ECO:0000313" key="19">
    <source>
        <dbReference type="EMBL" id="CUP31840.1"/>
    </source>
</evidence>
<feature type="domain" description="Peptidase S11 D-Ala-D-Ala carboxypeptidase A C-terminal" evidence="18">
    <location>
        <begin position="334"/>
        <end position="427"/>
    </location>
</feature>
<evidence type="ECO:0000256" key="15">
    <source>
        <dbReference type="RuleBase" id="RU004016"/>
    </source>
</evidence>
<dbReference type="GO" id="GO:0009002">
    <property type="term" value="F:serine-type D-Ala-D-Ala carboxypeptidase activity"/>
    <property type="evidence" value="ECO:0007669"/>
    <property type="project" value="UniProtKB-EC"/>
</dbReference>
<dbReference type="GO" id="GO:0006508">
    <property type="term" value="P:proteolysis"/>
    <property type="evidence" value="ECO:0007669"/>
    <property type="project" value="UniProtKB-KW"/>
</dbReference>
<keyword evidence="5 19" id="KW-0121">Carboxypeptidase</keyword>
<feature type="signal peptide" evidence="17">
    <location>
        <begin position="1"/>
        <end position="20"/>
    </location>
</feature>
<dbReference type="Pfam" id="PF00768">
    <property type="entry name" value="Peptidase_S11"/>
    <property type="match status" value="1"/>
</dbReference>
<evidence type="ECO:0000256" key="7">
    <source>
        <dbReference type="ARBA" id="ARBA00022729"/>
    </source>
</evidence>
<dbReference type="InterPro" id="IPR012338">
    <property type="entry name" value="Beta-lactam/transpept-like"/>
</dbReference>
<comment type="function">
    <text evidence="1">Removes C-terminal D-alanyl residues from sugar-peptide cell wall precursors.</text>
</comment>
<dbReference type="InterPro" id="IPR001967">
    <property type="entry name" value="Peptidase_S11_N"/>
</dbReference>
<feature type="active site" description="Acyl-ester intermediate" evidence="13">
    <location>
        <position position="117"/>
    </location>
</feature>
<feature type="active site" evidence="13">
    <location>
        <position position="177"/>
    </location>
</feature>
<protein>
    <recommendedName>
        <fullName evidence="4">serine-type D-Ala-D-Ala carboxypeptidase</fullName>
        <ecNumber evidence="4">3.4.16.4</ecNumber>
    </recommendedName>
</protein>
<dbReference type="GO" id="GO:0008360">
    <property type="term" value="P:regulation of cell shape"/>
    <property type="evidence" value="ECO:0007669"/>
    <property type="project" value="UniProtKB-KW"/>
</dbReference>
<evidence type="ECO:0000256" key="10">
    <source>
        <dbReference type="ARBA" id="ARBA00022984"/>
    </source>
</evidence>
<evidence type="ECO:0000256" key="3">
    <source>
        <dbReference type="ARBA" id="ARBA00007164"/>
    </source>
</evidence>
<organism evidence="19 20">
    <name type="scientific">Faecalicatena contorta</name>
    <dbReference type="NCBI Taxonomy" id="39482"/>
    <lineage>
        <taxon>Bacteria</taxon>
        <taxon>Bacillati</taxon>
        <taxon>Bacillota</taxon>
        <taxon>Clostridia</taxon>
        <taxon>Lachnospirales</taxon>
        <taxon>Lachnospiraceae</taxon>
        <taxon>Faecalicatena</taxon>
    </lineage>
</organism>
<dbReference type="InterPro" id="IPR018044">
    <property type="entry name" value="Peptidase_S11"/>
</dbReference>
<dbReference type="SUPFAM" id="SSF56601">
    <property type="entry name" value="beta-lactamase/transpeptidase-like"/>
    <property type="match status" value="1"/>
</dbReference>
<keyword evidence="11" id="KW-0961">Cell wall biogenesis/degradation</keyword>
<accession>A0A174MCJ7</accession>
<feature type="binding site" evidence="14">
    <location>
        <position position="287"/>
    </location>
    <ligand>
        <name>substrate</name>
    </ligand>
</feature>
<comment type="similarity">
    <text evidence="3 15">Belongs to the peptidase S11 family.</text>
</comment>
<dbReference type="InterPro" id="IPR015956">
    <property type="entry name" value="Peniciliin-bd_prot_C_sf"/>
</dbReference>
<dbReference type="GO" id="GO:0071555">
    <property type="term" value="P:cell wall organization"/>
    <property type="evidence" value="ECO:0007669"/>
    <property type="project" value="UniProtKB-KW"/>
</dbReference>
<evidence type="ECO:0000256" key="2">
    <source>
        <dbReference type="ARBA" id="ARBA00004752"/>
    </source>
</evidence>
<evidence type="ECO:0000256" key="4">
    <source>
        <dbReference type="ARBA" id="ARBA00012448"/>
    </source>
</evidence>
<dbReference type="SUPFAM" id="SSF69189">
    <property type="entry name" value="Penicillin-binding protein associated domain"/>
    <property type="match status" value="1"/>
</dbReference>
<evidence type="ECO:0000256" key="6">
    <source>
        <dbReference type="ARBA" id="ARBA00022670"/>
    </source>
</evidence>
<feature type="active site" description="Proton acceptor" evidence="13">
    <location>
        <position position="120"/>
    </location>
</feature>
<evidence type="ECO:0000256" key="5">
    <source>
        <dbReference type="ARBA" id="ARBA00022645"/>
    </source>
</evidence>
<sequence>MKAALAVLLSALLCVQNAYAMPAKEYIVYEDTAELQENTEEVQEDTQQGTENTENSDTAAEESRETVSEDTGGTEGEAADTQTAGPEVSAPSAILMEASTGEVIFEKDADTARPPASVTKIMTMLLIFDALADGKIKLEDQVTTSEFAASMGGSQVFLEPGETQTVDTMLKCISVASANDACVAMAEYISGNEEEFVKQMNERAKGLGMENTHFVNCNGLDVDGHVTTARDIALMSREMITKYPQIHDYCMIWMENITHTTKKGTTEFGLTNTNKLVRQYEYATGLKTGSTGLAKFCVSATAKKNDIEMIAVIMAAEDSKARFKDATTLLNYGFGKCQVYKDEKQEKLKDIKVKGGVKETVPCEYAGSFSYLDTSGANMAGITKKLKIKKSLDAPVKKGDKAGSLVYELDGKEIGKVDVIVSQNVKKAGFLDYLKKVVSRFRT</sequence>
<dbReference type="UniPathway" id="UPA00219"/>
<dbReference type="RefSeq" id="WP_055155220.1">
    <property type="nucleotide sequence ID" value="NZ_CYZU01000082.1"/>
</dbReference>
<evidence type="ECO:0000256" key="8">
    <source>
        <dbReference type="ARBA" id="ARBA00022801"/>
    </source>
</evidence>
<comment type="catalytic activity">
    <reaction evidence="12">
        <text>Preferential cleavage: (Ac)2-L-Lys-D-Ala-|-D-Ala. Also transpeptidation of peptidyl-alanyl moieties that are N-acyl substituents of D-alanine.</text>
        <dbReference type="EC" id="3.4.16.4"/>
    </reaction>
</comment>
<dbReference type="OrthoDB" id="9791132at2"/>
<evidence type="ECO:0000256" key="16">
    <source>
        <dbReference type="SAM" id="MobiDB-lite"/>
    </source>
</evidence>
<dbReference type="STRING" id="39482.ERS852491_04844"/>
<gene>
    <name evidence="19" type="primary">dacC</name>
    <name evidence="19" type="ORF">ERS852491_04844</name>
</gene>
<dbReference type="AlphaFoldDB" id="A0A174MCJ7"/>
<dbReference type="PRINTS" id="PR00725">
    <property type="entry name" value="DADACBPTASE1"/>
</dbReference>
<dbReference type="Proteomes" id="UP000095544">
    <property type="component" value="Unassembled WGS sequence"/>
</dbReference>
<evidence type="ECO:0000256" key="17">
    <source>
        <dbReference type="SAM" id="SignalP"/>
    </source>
</evidence>
<evidence type="ECO:0000313" key="20">
    <source>
        <dbReference type="Proteomes" id="UP000095544"/>
    </source>
</evidence>
<evidence type="ECO:0000259" key="18">
    <source>
        <dbReference type="SMART" id="SM00936"/>
    </source>
</evidence>
<dbReference type="PANTHER" id="PTHR21581">
    <property type="entry name" value="D-ALANYL-D-ALANINE CARBOXYPEPTIDASE"/>
    <property type="match status" value="1"/>
</dbReference>
<comment type="pathway">
    <text evidence="2">Cell wall biogenesis; peptidoglycan biosynthesis.</text>
</comment>
<dbReference type="InterPro" id="IPR012907">
    <property type="entry name" value="Peptidase_S11_C"/>
</dbReference>
<keyword evidence="6" id="KW-0645">Protease</keyword>
<keyword evidence="9" id="KW-0133">Cell shape</keyword>
<dbReference type="EC" id="3.4.16.4" evidence="4"/>
<dbReference type="InterPro" id="IPR037167">
    <property type="entry name" value="Peptidase_S11_C_sf"/>
</dbReference>
<feature type="compositionally biased region" description="Polar residues" evidence="16">
    <location>
        <begin position="45"/>
        <end position="58"/>
    </location>
</feature>
<feature type="region of interest" description="Disordered" evidence="16">
    <location>
        <begin position="37"/>
        <end position="87"/>
    </location>
</feature>
<name>A0A174MCJ7_9FIRM</name>
<evidence type="ECO:0000256" key="11">
    <source>
        <dbReference type="ARBA" id="ARBA00023316"/>
    </source>
</evidence>
<proteinExistence type="inferred from homology"/>
<dbReference type="EMBL" id="CYZU01000082">
    <property type="protein sequence ID" value="CUP31840.1"/>
    <property type="molecule type" value="Genomic_DNA"/>
</dbReference>
<dbReference type="Gene3D" id="3.40.710.10">
    <property type="entry name" value="DD-peptidase/beta-lactamase superfamily"/>
    <property type="match status" value="1"/>
</dbReference>
<dbReference type="Gene3D" id="2.60.410.10">
    <property type="entry name" value="D-Ala-D-Ala carboxypeptidase, C-terminal domain"/>
    <property type="match status" value="1"/>
</dbReference>